<feature type="transmembrane region" description="Helical" evidence="8">
    <location>
        <begin position="38"/>
        <end position="63"/>
    </location>
</feature>
<feature type="transmembrane region" description="Helical" evidence="8">
    <location>
        <begin position="173"/>
        <end position="198"/>
    </location>
</feature>
<evidence type="ECO:0000256" key="5">
    <source>
        <dbReference type="ARBA" id="ARBA00022692"/>
    </source>
</evidence>
<dbReference type="PROSITE" id="PS50928">
    <property type="entry name" value="ABC_TM1"/>
    <property type="match status" value="1"/>
</dbReference>
<feature type="domain" description="ABC transmembrane type-1" evidence="9">
    <location>
        <begin position="87"/>
        <end position="301"/>
    </location>
</feature>
<keyword evidence="7 8" id="KW-0472">Membrane</keyword>
<sequence>MTAETVTAAAGVAPAAPAAAPVRPGSARRVLSWVAGHLGLLPFLLYTGVFLGAPVVMVAIGAFQDNDGAFTTENLTAAFADQFGRSFATSIELSALTAAAGAILGAILANAVLGAKPDGLLRKVVSSAAGVLANFGGVPLAFAFIATLGSIGIVTKALAGLGFDIYAGGFNLFTFTGLSIVYVYFQIPLMVIVFTPALEGMREQWREAAANLGATRAQYFRLIAVPVLLPPFLASTLLLFANAFSAYATAYALTTGVVPLVPIQIGSLVSGNVVADQQNLGKALGLGMVVVVALVMAIYAYLQKRASRWLS</sequence>
<feature type="transmembrane region" description="Helical" evidence="8">
    <location>
        <begin position="283"/>
        <end position="302"/>
    </location>
</feature>
<evidence type="ECO:0000256" key="2">
    <source>
        <dbReference type="ARBA" id="ARBA00007069"/>
    </source>
</evidence>
<dbReference type="Gene3D" id="1.10.3720.10">
    <property type="entry name" value="MetI-like"/>
    <property type="match status" value="1"/>
</dbReference>
<evidence type="ECO:0000256" key="3">
    <source>
        <dbReference type="ARBA" id="ARBA00022448"/>
    </source>
</evidence>
<gene>
    <name evidence="10" type="ORF">VSH64_45555</name>
</gene>
<evidence type="ECO:0000256" key="8">
    <source>
        <dbReference type="RuleBase" id="RU363032"/>
    </source>
</evidence>
<dbReference type="InterPro" id="IPR000515">
    <property type="entry name" value="MetI-like"/>
</dbReference>
<organism evidence="10 11">
    <name type="scientific">Amycolatopsis rhabdoformis</name>
    <dbReference type="NCBI Taxonomy" id="1448059"/>
    <lineage>
        <taxon>Bacteria</taxon>
        <taxon>Bacillati</taxon>
        <taxon>Actinomycetota</taxon>
        <taxon>Actinomycetes</taxon>
        <taxon>Pseudonocardiales</taxon>
        <taxon>Pseudonocardiaceae</taxon>
        <taxon>Amycolatopsis</taxon>
    </lineage>
</organism>
<evidence type="ECO:0000256" key="1">
    <source>
        <dbReference type="ARBA" id="ARBA00004651"/>
    </source>
</evidence>
<comment type="similarity">
    <text evidence="2">Belongs to the binding-protein-dependent transport system permease family. CysTW subfamily.</text>
</comment>
<evidence type="ECO:0000259" key="9">
    <source>
        <dbReference type="PROSITE" id="PS50928"/>
    </source>
</evidence>
<evidence type="ECO:0000313" key="10">
    <source>
        <dbReference type="EMBL" id="WSE29984.1"/>
    </source>
</evidence>
<evidence type="ECO:0000256" key="4">
    <source>
        <dbReference type="ARBA" id="ARBA00022475"/>
    </source>
</evidence>
<dbReference type="PANTHER" id="PTHR42929:SF1">
    <property type="entry name" value="INNER MEMBRANE ABC TRANSPORTER PERMEASE PROTEIN YDCU-RELATED"/>
    <property type="match status" value="1"/>
</dbReference>
<keyword evidence="5 8" id="KW-0812">Transmembrane</keyword>
<dbReference type="InterPro" id="IPR035906">
    <property type="entry name" value="MetI-like_sf"/>
</dbReference>
<evidence type="ECO:0000256" key="7">
    <source>
        <dbReference type="ARBA" id="ARBA00023136"/>
    </source>
</evidence>
<keyword evidence="6 8" id="KW-1133">Transmembrane helix</keyword>
<keyword evidence="11" id="KW-1185">Reference proteome</keyword>
<reference evidence="10 11" key="1">
    <citation type="journal article" date="2015" name="Int. J. Syst. Evol. Microbiol.">
        <title>Amycolatopsis rhabdoformis sp. nov., an actinomycete isolated from a tropical forest soil.</title>
        <authorList>
            <person name="Souza W.R."/>
            <person name="Silva R.E."/>
            <person name="Goodfellow M."/>
            <person name="Busarakam K."/>
            <person name="Figueiro F.S."/>
            <person name="Ferreira D."/>
            <person name="Rodrigues-Filho E."/>
            <person name="Moraes L.A.B."/>
            <person name="Zucchi T.D."/>
        </authorList>
    </citation>
    <scope>NUCLEOTIDE SEQUENCE [LARGE SCALE GENOMIC DNA]</scope>
    <source>
        <strain evidence="10 11">NCIMB 14900</strain>
    </source>
</reference>
<dbReference type="CDD" id="cd06261">
    <property type="entry name" value="TM_PBP2"/>
    <property type="match status" value="1"/>
</dbReference>
<dbReference type="PANTHER" id="PTHR42929">
    <property type="entry name" value="INNER MEMBRANE ABC TRANSPORTER PERMEASE PROTEIN YDCU-RELATED-RELATED"/>
    <property type="match status" value="1"/>
</dbReference>
<dbReference type="EMBL" id="CP142149">
    <property type="protein sequence ID" value="WSE29984.1"/>
    <property type="molecule type" value="Genomic_DNA"/>
</dbReference>
<feature type="transmembrane region" description="Helical" evidence="8">
    <location>
        <begin position="93"/>
        <end position="113"/>
    </location>
</feature>
<name>A0ABZ1I6A9_9PSEU</name>
<dbReference type="Proteomes" id="UP001330812">
    <property type="component" value="Chromosome"/>
</dbReference>
<keyword evidence="3 8" id="KW-0813">Transport</keyword>
<dbReference type="Pfam" id="PF00528">
    <property type="entry name" value="BPD_transp_1"/>
    <property type="match status" value="1"/>
</dbReference>
<feature type="transmembrane region" description="Helical" evidence="8">
    <location>
        <begin position="125"/>
        <end position="153"/>
    </location>
</feature>
<comment type="subcellular location">
    <subcellularLocation>
        <location evidence="1 8">Cell membrane</location>
        <topology evidence="1 8">Multi-pass membrane protein</topology>
    </subcellularLocation>
</comment>
<dbReference type="RefSeq" id="WP_326568941.1">
    <property type="nucleotide sequence ID" value="NZ_CP142149.1"/>
</dbReference>
<evidence type="ECO:0000256" key="6">
    <source>
        <dbReference type="ARBA" id="ARBA00022989"/>
    </source>
</evidence>
<feature type="transmembrane region" description="Helical" evidence="8">
    <location>
        <begin position="250"/>
        <end position="271"/>
    </location>
</feature>
<keyword evidence="4" id="KW-1003">Cell membrane</keyword>
<feature type="transmembrane region" description="Helical" evidence="8">
    <location>
        <begin position="219"/>
        <end position="244"/>
    </location>
</feature>
<proteinExistence type="inferred from homology"/>
<protein>
    <submittedName>
        <fullName evidence="10">ABC transporter permease subunit</fullName>
    </submittedName>
</protein>
<accession>A0ABZ1I6A9</accession>
<dbReference type="SUPFAM" id="SSF161098">
    <property type="entry name" value="MetI-like"/>
    <property type="match status" value="1"/>
</dbReference>
<evidence type="ECO:0000313" key="11">
    <source>
        <dbReference type="Proteomes" id="UP001330812"/>
    </source>
</evidence>